<dbReference type="InterPro" id="IPR036458">
    <property type="entry name" value="Na:dicarbo_symporter_sf"/>
</dbReference>
<protein>
    <recommendedName>
        <fullName evidence="8">Amino acid transporter</fullName>
    </recommendedName>
</protein>
<dbReference type="InterPro" id="IPR050746">
    <property type="entry name" value="DAACS"/>
</dbReference>
<sequence>MLVGFPGELFMNMLKLLILPLIMASLICAVASLDAKATAKIGRRTVIYYLSTTFLAVILGIVLVTSMRPGAGGKPNTTMQKDIPKFRNVDSFLDLIR</sequence>
<dbReference type="InterPro" id="IPR018107">
    <property type="entry name" value="Na-dicarboxylate_symporter_CS"/>
</dbReference>
<dbReference type="Pfam" id="PF00375">
    <property type="entry name" value="SDF"/>
    <property type="match status" value="1"/>
</dbReference>
<gene>
    <name evidence="9" type="ORF">NEMVEDRAFT_v1g132052</name>
</gene>
<evidence type="ECO:0000256" key="4">
    <source>
        <dbReference type="ARBA" id="ARBA00022847"/>
    </source>
</evidence>
<dbReference type="PANTHER" id="PTHR11958">
    <property type="entry name" value="SODIUM/DICARBOXYLATE SYMPORTER-RELATED"/>
    <property type="match status" value="1"/>
</dbReference>
<dbReference type="Proteomes" id="UP000001593">
    <property type="component" value="Unassembled WGS sequence"/>
</dbReference>
<accession>A7SUA3</accession>
<keyword evidence="4 8" id="KW-0769">Symport</keyword>
<keyword evidence="5 8" id="KW-1133">Transmembrane helix</keyword>
<keyword evidence="7" id="KW-0325">Glycoprotein</keyword>
<evidence type="ECO:0000256" key="2">
    <source>
        <dbReference type="ARBA" id="ARBA00022448"/>
    </source>
</evidence>
<evidence type="ECO:0000256" key="7">
    <source>
        <dbReference type="ARBA" id="ARBA00023180"/>
    </source>
</evidence>
<comment type="subcellular location">
    <subcellularLocation>
        <location evidence="1 8">Membrane</location>
        <topology evidence="1 8">Multi-pass membrane protein</topology>
    </subcellularLocation>
</comment>
<evidence type="ECO:0000256" key="5">
    <source>
        <dbReference type="ARBA" id="ARBA00022989"/>
    </source>
</evidence>
<dbReference type="SUPFAM" id="SSF118215">
    <property type="entry name" value="Proton glutamate symport protein"/>
    <property type="match status" value="1"/>
</dbReference>
<dbReference type="STRING" id="45351.A7SUA3"/>
<keyword evidence="6 8" id="KW-0472">Membrane</keyword>
<evidence type="ECO:0000256" key="6">
    <source>
        <dbReference type="ARBA" id="ARBA00023136"/>
    </source>
</evidence>
<keyword evidence="2 8" id="KW-0813">Transport</keyword>
<dbReference type="PROSITE" id="PS00713">
    <property type="entry name" value="NA_DICARBOXYL_SYMP_1"/>
    <property type="match status" value="1"/>
</dbReference>
<evidence type="ECO:0000256" key="3">
    <source>
        <dbReference type="ARBA" id="ARBA00022692"/>
    </source>
</evidence>
<dbReference type="GO" id="GO:0016020">
    <property type="term" value="C:membrane"/>
    <property type="evidence" value="ECO:0007669"/>
    <property type="project" value="UniProtKB-SubCell"/>
</dbReference>
<evidence type="ECO:0000256" key="8">
    <source>
        <dbReference type="RuleBase" id="RU361216"/>
    </source>
</evidence>
<dbReference type="Gene3D" id="1.10.3860.10">
    <property type="entry name" value="Sodium:dicarboxylate symporter"/>
    <property type="match status" value="1"/>
</dbReference>
<dbReference type="OMA" id="MELWDFS"/>
<evidence type="ECO:0000313" key="10">
    <source>
        <dbReference type="Proteomes" id="UP000001593"/>
    </source>
</evidence>
<organism evidence="9 10">
    <name type="scientific">Nematostella vectensis</name>
    <name type="common">Starlet sea anemone</name>
    <dbReference type="NCBI Taxonomy" id="45351"/>
    <lineage>
        <taxon>Eukaryota</taxon>
        <taxon>Metazoa</taxon>
        <taxon>Cnidaria</taxon>
        <taxon>Anthozoa</taxon>
        <taxon>Hexacorallia</taxon>
        <taxon>Actiniaria</taxon>
        <taxon>Edwardsiidae</taxon>
        <taxon>Nematostella</taxon>
    </lineage>
</organism>
<dbReference type="PRINTS" id="PR00173">
    <property type="entry name" value="EDTRNSPORT"/>
</dbReference>
<dbReference type="EMBL" id="DS469810">
    <property type="protein sequence ID" value="EDO32708.1"/>
    <property type="molecule type" value="Genomic_DNA"/>
</dbReference>
<evidence type="ECO:0000313" key="9">
    <source>
        <dbReference type="EMBL" id="EDO32708.1"/>
    </source>
</evidence>
<keyword evidence="3 8" id="KW-0812">Transmembrane</keyword>
<dbReference type="AlphaFoldDB" id="A7SUA3"/>
<feature type="transmembrane region" description="Helical" evidence="8">
    <location>
        <begin position="46"/>
        <end position="67"/>
    </location>
</feature>
<evidence type="ECO:0000256" key="1">
    <source>
        <dbReference type="ARBA" id="ARBA00004141"/>
    </source>
</evidence>
<keyword evidence="10" id="KW-1185">Reference proteome</keyword>
<dbReference type="PhylomeDB" id="A7SUA3"/>
<comment type="caution">
    <text evidence="8">Lacks conserved residue(s) required for the propagation of feature annotation.</text>
</comment>
<dbReference type="InterPro" id="IPR001991">
    <property type="entry name" value="Na-dicarboxylate_symporter"/>
</dbReference>
<dbReference type="InParanoid" id="A7SUA3"/>
<dbReference type="HOGENOM" id="CLU_2349146_0_0_1"/>
<dbReference type="PANTHER" id="PTHR11958:SF63">
    <property type="entry name" value="AMINO ACID TRANSPORTER"/>
    <property type="match status" value="1"/>
</dbReference>
<dbReference type="GO" id="GO:0015293">
    <property type="term" value="F:symporter activity"/>
    <property type="evidence" value="ECO:0007669"/>
    <property type="project" value="UniProtKB-UniRule"/>
</dbReference>
<dbReference type="GO" id="GO:1902475">
    <property type="term" value="P:L-alpha-amino acid transmembrane transport"/>
    <property type="evidence" value="ECO:0007669"/>
    <property type="project" value="UniProtKB-ARBA"/>
</dbReference>
<dbReference type="eggNOG" id="KOG3787">
    <property type="taxonomic scope" value="Eukaryota"/>
</dbReference>
<comment type="similarity">
    <text evidence="8">Belongs to the dicarboxylate/amino acid:cation symporter (DAACS) (TC 2.A.23) family.</text>
</comment>
<proteinExistence type="inferred from homology"/>
<feature type="transmembrane region" description="Helical" evidence="8">
    <location>
        <begin position="12"/>
        <end position="34"/>
    </location>
</feature>
<name>A7SUA3_NEMVE</name>
<reference evidence="9 10" key="1">
    <citation type="journal article" date="2007" name="Science">
        <title>Sea anemone genome reveals ancestral eumetazoan gene repertoire and genomic organization.</title>
        <authorList>
            <person name="Putnam N.H."/>
            <person name="Srivastava M."/>
            <person name="Hellsten U."/>
            <person name="Dirks B."/>
            <person name="Chapman J."/>
            <person name="Salamov A."/>
            <person name="Terry A."/>
            <person name="Shapiro H."/>
            <person name="Lindquist E."/>
            <person name="Kapitonov V.V."/>
            <person name="Jurka J."/>
            <person name="Genikhovich G."/>
            <person name="Grigoriev I.V."/>
            <person name="Lucas S.M."/>
            <person name="Steele R.E."/>
            <person name="Finnerty J.R."/>
            <person name="Technau U."/>
            <person name="Martindale M.Q."/>
            <person name="Rokhsar D.S."/>
        </authorList>
    </citation>
    <scope>NUCLEOTIDE SEQUENCE [LARGE SCALE GENOMIC DNA]</scope>
    <source>
        <strain evidence="10">CH2 X CH6</strain>
    </source>
</reference>